<dbReference type="InterPro" id="IPR001328">
    <property type="entry name" value="Pept_tRNA_hydro"/>
</dbReference>
<sequence>MWYAVSCPNSCTFRLRTPHSIKFLQKYSVPSSFCIRASLSDHNNGAKVEYTPWLIAGLGNPGNKYHRTRHNVGFEMIDTISEAQGIAMNTIQSKALVGIGSIGEVPILLVKPQAYTNLVEKRLDHLLHTIQYPYAINYCSSPRHRTNWNLNWFVSIPLSLDVLITNGVMRIQQKGGHGHHNGVKSVMGHLDGCRGFPRLCIGTGNPPGSMDMRAYLLQKFSTVERQQIDEALEQGVEAVRNLVLHGFNNSICRFNSGQKYKYHKVEL</sequence>
<comment type="caution">
    <text evidence="1">The sequence shown here is derived from an EMBL/GenBank/DDBJ whole genome shotgun (WGS) entry which is preliminary data.</text>
</comment>
<dbReference type="PROSITE" id="PS01196">
    <property type="entry name" value="PEPT_TRNA_HYDROL_2"/>
    <property type="match status" value="1"/>
</dbReference>
<dbReference type="Pfam" id="PF01195">
    <property type="entry name" value="Pept_tRNA_hydro"/>
    <property type="match status" value="2"/>
</dbReference>
<name>A0AA88DMP8_FICCA</name>
<protein>
    <recommendedName>
        <fullName evidence="3">Peptidyl-tRNA hydrolase</fullName>
    </recommendedName>
</protein>
<dbReference type="Proteomes" id="UP001187192">
    <property type="component" value="Unassembled WGS sequence"/>
</dbReference>
<dbReference type="InterPro" id="IPR036416">
    <property type="entry name" value="Pept_tRNA_hydro_sf"/>
</dbReference>
<dbReference type="PANTHER" id="PTHR17224">
    <property type="entry name" value="PEPTIDYL-TRNA HYDROLASE"/>
    <property type="match status" value="1"/>
</dbReference>
<dbReference type="EMBL" id="BTGU01000075">
    <property type="protein sequence ID" value="GMN58126.1"/>
    <property type="molecule type" value="Genomic_DNA"/>
</dbReference>
<evidence type="ECO:0000313" key="1">
    <source>
        <dbReference type="EMBL" id="GMN58126.1"/>
    </source>
</evidence>
<dbReference type="PROSITE" id="PS01195">
    <property type="entry name" value="PEPT_TRNA_HYDROL_1"/>
    <property type="match status" value="1"/>
</dbReference>
<organism evidence="1 2">
    <name type="scientific">Ficus carica</name>
    <name type="common">Common fig</name>
    <dbReference type="NCBI Taxonomy" id="3494"/>
    <lineage>
        <taxon>Eukaryota</taxon>
        <taxon>Viridiplantae</taxon>
        <taxon>Streptophyta</taxon>
        <taxon>Embryophyta</taxon>
        <taxon>Tracheophyta</taxon>
        <taxon>Spermatophyta</taxon>
        <taxon>Magnoliopsida</taxon>
        <taxon>eudicotyledons</taxon>
        <taxon>Gunneridae</taxon>
        <taxon>Pentapetalae</taxon>
        <taxon>rosids</taxon>
        <taxon>fabids</taxon>
        <taxon>Rosales</taxon>
        <taxon>Moraceae</taxon>
        <taxon>Ficeae</taxon>
        <taxon>Ficus</taxon>
    </lineage>
</organism>
<evidence type="ECO:0008006" key="3">
    <source>
        <dbReference type="Google" id="ProtNLM"/>
    </source>
</evidence>
<reference evidence="1" key="1">
    <citation type="submission" date="2023-07" db="EMBL/GenBank/DDBJ databases">
        <title>draft genome sequence of fig (Ficus carica).</title>
        <authorList>
            <person name="Takahashi T."/>
            <person name="Nishimura K."/>
        </authorList>
    </citation>
    <scope>NUCLEOTIDE SEQUENCE</scope>
</reference>
<dbReference type="SUPFAM" id="SSF53178">
    <property type="entry name" value="Peptidyl-tRNA hydrolase-like"/>
    <property type="match status" value="1"/>
</dbReference>
<gene>
    <name evidence="1" type="ORF">TIFTF001_027217</name>
</gene>
<dbReference type="InterPro" id="IPR018171">
    <property type="entry name" value="Pept_tRNA_hydro_CS"/>
</dbReference>
<dbReference type="PANTHER" id="PTHR17224:SF3">
    <property type="entry name" value="CHLOROPLASTIC GROUP IIB INTRON SPLICING FACILITATOR CRS2-B, CHLOROPLASTIC"/>
    <property type="match status" value="1"/>
</dbReference>
<accession>A0AA88DMP8</accession>
<evidence type="ECO:0000313" key="2">
    <source>
        <dbReference type="Proteomes" id="UP001187192"/>
    </source>
</evidence>
<dbReference type="Gene3D" id="3.40.50.1470">
    <property type="entry name" value="Peptidyl-tRNA hydrolase"/>
    <property type="match status" value="1"/>
</dbReference>
<dbReference type="AlphaFoldDB" id="A0AA88DMP8"/>
<keyword evidence="2" id="KW-1185">Reference proteome</keyword>
<proteinExistence type="predicted"/>
<dbReference type="GO" id="GO:0004045">
    <property type="term" value="F:peptidyl-tRNA hydrolase activity"/>
    <property type="evidence" value="ECO:0007669"/>
    <property type="project" value="InterPro"/>
</dbReference>